<keyword evidence="3" id="KW-1185">Reference proteome</keyword>
<accession>A0A3P7L490</accession>
<keyword evidence="1" id="KW-0472">Membrane</keyword>
<proteinExistence type="predicted"/>
<organism evidence="2 3">
    <name type="scientific">Dibothriocephalus latus</name>
    <name type="common">Fish tapeworm</name>
    <name type="synonym">Diphyllobothrium latum</name>
    <dbReference type="NCBI Taxonomy" id="60516"/>
    <lineage>
        <taxon>Eukaryota</taxon>
        <taxon>Metazoa</taxon>
        <taxon>Spiralia</taxon>
        <taxon>Lophotrochozoa</taxon>
        <taxon>Platyhelminthes</taxon>
        <taxon>Cestoda</taxon>
        <taxon>Eucestoda</taxon>
        <taxon>Diphyllobothriidea</taxon>
        <taxon>Diphyllobothriidae</taxon>
        <taxon>Dibothriocephalus</taxon>
    </lineage>
</organism>
<dbReference type="Proteomes" id="UP000281553">
    <property type="component" value="Unassembled WGS sequence"/>
</dbReference>
<dbReference type="AlphaFoldDB" id="A0A3P7L490"/>
<evidence type="ECO:0000313" key="2">
    <source>
        <dbReference type="EMBL" id="VDN11484.1"/>
    </source>
</evidence>
<evidence type="ECO:0000256" key="1">
    <source>
        <dbReference type="SAM" id="Phobius"/>
    </source>
</evidence>
<feature type="transmembrane region" description="Helical" evidence="1">
    <location>
        <begin position="46"/>
        <end position="65"/>
    </location>
</feature>
<dbReference type="EMBL" id="UYRU01051544">
    <property type="protein sequence ID" value="VDN11484.1"/>
    <property type="molecule type" value="Genomic_DNA"/>
</dbReference>
<keyword evidence="1" id="KW-0812">Transmembrane</keyword>
<name>A0A3P7L490_DIBLA</name>
<protein>
    <submittedName>
        <fullName evidence="2">Uncharacterized protein</fullName>
    </submittedName>
</protein>
<dbReference type="OrthoDB" id="10619695at2759"/>
<sequence>MENTRYCLLAWIIAVATLFTLAATLGGGAYLCGTYCYTKPNSGQCIFGGFLMLGAIVLVASGMYLDQRLCFCYSGLEDDVEKDVDDIEFYRARRPAVFPIPESH</sequence>
<evidence type="ECO:0000313" key="3">
    <source>
        <dbReference type="Proteomes" id="UP000281553"/>
    </source>
</evidence>
<keyword evidence="1" id="KW-1133">Transmembrane helix</keyword>
<reference evidence="2 3" key="1">
    <citation type="submission" date="2018-11" db="EMBL/GenBank/DDBJ databases">
        <authorList>
            <consortium name="Pathogen Informatics"/>
        </authorList>
    </citation>
    <scope>NUCLEOTIDE SEQUENCE [LARGE SCALE GENOMIC DNA]</scope>
</reference>
<gene>
    <name evidence="2" type="ORF">DILT_LOCUS7315</name>
</gene>